<comment type="subunit">
    <text evidence="1">Monomer.</text>
</comment>
<dbReference type="InterPro" id="IPR001126">
    <property type="entry name" value="UmuC"/>
</dbReference>
<dbReference type="PANTHER" id="PTHR35369">
    <property type="entry name" value="BLR3025 PROTEIN-RELATED"/>
    <property type="match status" value="1"/>
</dbReference>
<evidence type="ECO:0000313" key="9">
    <source>
        <dbReference type="Proteomes" id="UP001161390"/>
    </source>
</evidence>
<proteinExistence type="predicted"/>
<dbReference type="Pfam" id="PF11799">
    <property type="entry name" value="IMS_C"/>
    <property type="match status" value="1"/>
</dbReference>
<evidence type="ECO:0000313" key="8">
    <source>
        <dbReference type="EMBL" id="GLQ19490.1"/>
    </source>
</evidence>
<dbReference type="InterPro" id="IPR017961">
    <property type="entry name" value="DNA_pol_Y-fam_little_finger"/>
</dbReference>
<protein>
    <recommendedName>
        <fullName evidence="2">DNA-directed DNA polymerase</fullName>
        <ecNumber evidence="2">2.7.7.7</ecNumber>
    </recommendedName>
</protein>
<accession>A0ABQ5UYN8</accession>
<feature type="domain" description="UmuC" evidence="6">
    <location>
        <begin position="1"/>
        <end position="93"/>
    </location>
</feature>
<dbReference type="Gene3D" id="3.30.1490.100">
    <property type="entry name" value="DNA polymerase, Y-family, little finger domain"/>
    <property type="match status" value="1"/>
</dbReference>
<evidence type="ECO:0000256" key="4">
    <source>
        <dbReference type="ARBA" id="ARBA00025589"/>
    </source>
</evidence>
<dbReference type="PANTHER" id="PTHR35369:SF2">
    <property type="entry name" value="BLR3025 PROTEIN"/>
    <property type="match status" value="1"/>
</dbReference>
<evidence type="ECO:0000259" key="6">
    <source>
        <dbReference type="Pfam" id="PF00817"/>
    </source>
</evidence>
<sequence>MSLTNARAVCPDLLTEPQDSLREGRLLGALHRWADHYSPRVALEPPDGLAVDISGCAHLFGGERAMAEAMLDDMTDLKVTARIGIGNTRRAARGFARHGEQAITASDPQAEPAQIAALPLAALELQPKTLMDLRRLGLSTIGELSAFKSSELARRFSVDLTNALDALRGYRSDPVVPSSRPPVFAAQMTLPEPVMRLDGITAILGRLAERVCARLHDQGYAARGMALTVRSVDTGDHELRIGFASPTRDTAPILRQFVRPLESLELAFGADWFRLLALDTDIFQHGQLRMGQAGDAMQDALDQTLTTLGNHLGFDRLFMPTAGHGHTPERERAFRPAVDSPARKDAPCLVRYPRPELTYAPERLHIILPGVPPQRFQWRREVFELRRADGPERVSPVWWDVSDAAFENRTRDYWRAVTQDGRCLWLMVLAGQPQRGWWLCGEFLRVPHFSLDAVTRAS</sequence>
<evidence type="ECO:0000256" key="1">
    <source>
        <dbReference type="ARBA" id="ARBA00011245"/>
    </source>
</evidence>
<feature type="domain" description="DNA polymerase Y-family little finger" evidence="7">
    <location>
        <begin position="186"/>
        <end position="265"/>
    </location>
</feature>
<dbReference type="InterPro" id="IPR036775">
    <property type="entry name" value="DNA_pol_Y-fam_lit_finger_sf"/>
</dbReference>
<dbReference type="Pfam" id="PF00817">
    <property type="entry name" value="IMS"/>
    <property type="match status" value="1"/>
</dbReference>
<dbReference type="SUPFAM" id="SSF100879">
    <property type="entry name" value="Lesion bypass DNA polymerase (Y-family), little finger domain"/>
    <property type="match status" value="1"/>
</dbReference>
<comment type="function">
    <text evidence="4">Poorly processive, error-prone DNA polymerase involved in untargeted mutagenesis. Copies undamaged DNA at stalled replication forks, which arise in vivo from mismatched or misaligned primer ends. These misaligned primers can be extended by PolIV. Exhibits no 3'-5' exonuclease (proofreading) activity. May be involved in translesional synthesis, in conjunction with the beta clamp from PolIII.</text>
</comment>
<comment type="caution">
    <text evidence="8">The sequence shown here is derived from an EMBL/GenBank/DDBJ whole genome shotgun (WGS) entry which is preliminary data.</text>
</comment>
<evidence type="ECO:0000259" key="7">
    <source>
        <dbReference type="Pfam" id="PF11799"/>
    </source>
</evidence>
<dbReference type="InterPro" id="IPR043502">
    <property type="entry name" value="DNA/RNA_pol_sf"/>
</dbReference>
<gene>
    <name evidence="8" type="ORF">GCM10007854_04450</name>
</gene>
<keyword evidence="3" id="KW-0227">DNA damage</keyword>
<dbReference type="SUPFAM" id="SSF56672">
    <property type="entry name" value="DNA/RNA polymerases"/>
    <property type="match status" value="1"/>
</dbReference>
<keyword evidence="9" id="KW-1185">Reference proteome</keyword>
<dbReference type="CDD" id="cd03468">
    <property type="entry name" value="PolY_like"/>
    <property type="match status" value="1"/>
</dbReference>
<dbReference type="EMBL" id="BSNJ01000001">
    <property type="protein sequence ID" value="GLQ19490.1"/>
    <property type="molecule type" value="Genomic_DNA"/>
</dbReference>
<dbReference type="InterPro" id="IPR050356">
    <property type="entry name" value="SulA_CellDiv_inhibitor"/>
</dbReference>
<reference evidence="8" key="1">
    <citation type="journal article" date="2014" name="Int. J. Syst. Evol. Microbiol.">
        <title>Complete genome of a new Firmicutes species belonging to the dominant human colonic microbiota ('Ruminococcus bicirculans') reveals two chromosomes and a selective capacity to utilize plant glucans.</title>
        <authorList>
            <consortium name="NISC Comparative Sequencing Program"/>
            <person name="Wegmann U."/>
            <person name="Louis P."/>
            <person name="Goesmann A."/>
            <person name="Henrissat B."/>
            <person name="Duncan S.H."/>
            <person name="Flint H.J."/>
        </authorList>
    </citation>
    <scope>NUCLEOTIDE SEQUENCE</scope>
    <source>
        <strain evidence="8">NBRC 108216</strain>
    </source>
</reference>
<comment type="catalytic activity">
    <reaction evidence="5">
        <text>DNA(n) + a 2'-deoxyribonucleoside 5'-triphosphate = DNA(n+1) + diphosphate</text>
        <dbReference type="Rhea" id="RHEA:22508"/>
        <dbReference type="Rhea" id="RHEA-COMP:17339"/>
        <dbReference type="Rhea" id="RHEA-COMP:17340"/>
        <dbReference type="ChEBI" id="CHEBI:33019"/>
        <dbReference type="ChEBI" id="CHEBI:61560"/>
        <dbReference type="ChEBI" id="CHEBI:173112"/>
        <dbReference type="EC" id="2.7.7.7"/>
    </reaction>
</comment>
<dbReference type="Proteomes" id="UP001161390">
    <property type="component" value="Unassembled WGS sequence"/>
</dbReference>
<evidence type="ECO:0000256" key="5">
    <source>
        <dbReference type="ARBA" id="ARBA00049244"/>
    </source>
</evidence>
<evidence type="ECO:0000256" key="3">
    <source>
        <dbReference type="ARBA" id="ARBA00022763"/>
    </source>
</evidence>
<reference evidence="8" key="2">
    <citation type="submission" date="2023-01" db="EMBL/GenBank/DDBJ databases">
        <title>Draft genome sequence of Algimonas porphyrae strain NBRC 108216.</title>
        <authorList>
            <person name="Sun Q."/>
            <person name="Mori K."/>
        </authorList>
    </citation>
    <scope>NUCLEOTIDE SEQUENCE</scope>
    <source>
        <strain evidence="8">NBRC 108216</strain>
    </source>
</reference>
<dbReference type="EC" id="2.7.7.7" evidence="2"/>
<name>A0ABQ5UYN8_9PROT</name>
<organism evidence="8 9">
    <name type="scientific">Algimonas porphyrae</name>
    <dbReference type="NCBI Taxonomy" id="1128113"/>
    <lineage>
        <taxon>Bacteria</taxon>
        <taxon>Pseudomonadati</taxon>
        <taxon>Pseudomonadota</taxon>
        <taxon>Alphaproteobacteria</taxon>
        <taxon>Maricaulales</taxon>
        <taxon>Robiginitomaculaceae</taxon>
        <taxon>Algimonas</taxon>
    </lineage>
</organism>
<evidence type="ECO:0000256" key="2">
    <source>
        <dbReference type="ARBA" id="ARBA00012417"/>
    </source>
</evidence>